<name>A0A090KM90_9GAMM</name>
<sequence length="87" mass="9851">MNQSIIFSDDLLVENEKQQVIFSAQQMGSLIKCSVSFLWLTEESGETVSTSQQAEEAFLQLRFDIEDKAEALIEDEEFNASGDIDIR</sequence>
<dbReference type="HOGENOM" id="CLU_190004_0_0_6"/>
<dbReference type="KEGG" id="awd:AWOD_I_2598"/>
<evidence type="ECO:0000313" key="1">
    <source>
        <dbReference type="EMBL" id="CED72649.1"/>
    </source>
</evidence>
<dbReference type="OrthoDB" id="6465020at2"/>
<dbReference type="AlphaFoldDB" id="A0A090KM90"/>
<dbReference type="GeneID" id="28542207"/>
<protein>
    <submittedName>
        <fullName evidence="1">Uncharacterized protein</fullName>
    </submittedName>
</protein>
<organism evidence="1 2">
    <name type="scientific">Aliivibrio wodanis</name>
    <dbReference type="NCBI Taxonomy" id="80852"/>
    <lineage>
        <taxon>Bacteria</taxon>
        <taxon>Pseudomonadati</taxon>
        <taxon>Pseudomonadota</taxon>
        <taxon>Gammaproteobacteria</taxon>
        <taxon>Vibrionales</taxon>
        <taxon>Vibrionaceae</taxon>
        <taxon>Aliivibrio</taxon>
    </lineage>
</organism>
<dbReference type="Proteomes" id="UP000032427">
    <property type="component" value="Chromosome 1"/>
</dbReference>
<keyword evidence="2" id="KW-1185">Reference proteome</keyword>
<dbReference type="InterPro" id="IPR009962">
    <property type="entry name" value="DUF1488"/>
</dbReference>
<gene>
    <name evidence="1" type="ORF">AWOD_I_2598</name>
</gene>
<dbReference type="PATRIC" id="fig|80852.17.peg.2688"/>
<dbReference type="Gene3D" id="3.30.160.140">
    <property type="entry name" value="Shew3726-like"/>
    <property type="match status" value="1"/>
</dbReference>
<dbReference type="SUPFAM" id="SSF160272">
    <property type="entry name" value="Shew3726-like"/>
    <property type="match status" value="1"/>
</dbReference>
<dbReference type="InterPro" id="IPR036692">
    <property type="entry name" value="Shew3726-like_sf"/>
</dbReference>
<dbReference type="STRING" id="80852.AWOD_I_2598"/>
<proteinExistence type="predicted"/>
<reference evidence="2" key="1">
    <citation type="submission" date="2014-09" db="EMBL/GenBank/DDBJ databases">
        <authorList>
            <person name="Hjerde E."/>
        </authorList>
    </citation>
    <scope>NUCLEOTIDE SEQUENCE [LARGE SCALE GENOMIC DNA]</scope>
    <source>
        <strain evidence="2">06/09/139</strain>
    </source>
</reference>
<evidence type="ECO:0000313" key="2">
    <source>
        <dbReference type="Proteomes" id="UP000032427"/>
    </source>
</evidence>
<dbReference type="Pfam" id="PF07369">
    <property type="entry name" value="DUF1488"/>
    <property type="match status" value="1"/>
</dbReference>
<accession>A0A090KM90</accession>
<dbReference type="EMBL" id="LN554846">
    <property type="protein sequence ID" value="CED72649.1"/>
    <property type="molecule type" value="Genomic_DNA"/>
</dbReference>